<protein>
    <recommendedName>
        <fullName evidence="3">SCP2 domain-containing protein</fullName>
    </recommendedName>
</protein>
<evidence type="ECO:0000313" key="2">
    <source>
        <dbReference type="Proteomes" id="UP000215027"/>
    </source>
</evidence>
<dbReference type="Gene3D" id="3.30.1050.10">
    <property type="entry name" value="SCP2 sterol-binding domain"/>
    <property type="match status" value="1"/>
</dbReference>
<dbReference type="OrthoDB" id="5418706at2"/>
<accession>A0A160T7H0</accession>
<reference evidence="1" key="1">
    <citation type="submission" date="2016-01" db="EMBL/GenBank/DDBJ databases">
        <authorList>
            <person name="Mcilroy J.S."/>
            <person name="Karst M S."/>
            <person name="Albertsen M."/>
        </authorList>
    </citation>
    <scope>NUCLEOTIDE SEQUENCE</scope>
    <source>
        <strain evidence="1">Cfx-K</strain>
    </source>
</reference>
<proteinExistence type="predicted"/>
<keyword evidence="2" id="KW-1185">Reference proteome</keyword>
<sequence>MPIYQSDSQLYASFQELFGIIERHDPKASDALLKASLAITFVCSAPAAAITINARKAPVQLLYGATNLQPTIEVGLTADTLHCLLLGEMRLSKAIGADLVTLKGPVWKTMSLADLFHYAQQFYPGVLQAHGLPTTCPGLSRE</sequence>
<dbReference type="EMBL" id="LN890655">
    <property type="protein sequence ID" value="CUS05035.2"/>
    <property type="molecule type" value="Genomic_DNA"/>
</dbReference>
<gene>
    <name evidence="1" type="ORF">CFX0092_A3157</name>
</gene>
<dbReference type="SUPFAM" id="SSF55718">
    <property type="entry name" value="SCP-like"/>
    <property type="match status" value="1"/>
</dbReference>
<dbReference type="InterPro" id="IPR036527">
    <property type="entry name" value="SCP2_sterol-bd_dom_sf"/>
</dbReference>
<organism evidence="1 2">
    <name type="scientific">Candidatus Promineifilum breve</name>
    <dbReference type="NCBI Taxonomy" id="1806508"/>
    <lineage>
        <taxon>Bacteria</taxon>
        <taxon>Bacillati</taxon>
        <taxon>Chloroflexota</taxon>
        <taxon>Ardenticatenia</taxon>
        <taxon>Candidatus Promineifilales</taxon>
        <taxon>Candidatus Promineifilaceae</taxon>
        <taxon>Candidatus Promineifilum</taxon>
    </lineage>
</organism>
<evidence type="ECO:0008006" key="3">
    <source>
        <dbReference type="Google" id="ProtNLM"/>
    </source>
</evidence>
<dbReference type="AlphaFoldDB" id="A0A160T7H0"/>
<dbReference type="KEGG" id="pbf:CFX0092_A3157"/>
<dbReference type="Proteomes" id="UP000215027">
    <property type="component" value="Chromosome I"/>
</dbReference>
<evidence type="ECO:0000313" key="1">
    <source>
        <dbReference type="EMBL" id="CUS05035.2"/>
    </source>
</evidence>
<dbReference type="RefSeq" id="WP_095044297.1">
    <property type="nucleotide sequence ID" value="NZ_LN890655.1"/>
</dbReference>
<name>A0A160T7H0_9CHLR</name>